<dbReference type="Proteomes" id="UP000429232">
    <property type="component" value="Chromosome"/>
</dbReference>
<evidence type="ECO:0000313" key="2">
    <source>
        <dbReference type="EMBL" id="QQL49244.1"/>
    </source>
</evidence>
<evidence type="ECO:0000259" key="1">
    <source>
        <dbReference type="Pfam" id="PF01850"/>
    </source>
</evidence>
<proteinExistence type="predicted"/>
<dbReference type="EMBL" id="CP066775">
    <property type="protein sequence ID" value="QQL49244.1"/>
    <property type="molecule type" value="Genomic_DNA"/>
</dbReference>
<name>A0A7T7F9G9_9SPHI</name>
<dbReference type="RefSeq" id="WP_157526981.1">
    <property type="nucleotide sequence ID" value="NZ_CP066775.1"/>
</dbReference>
<dbReference type="SUPFAM" id="SSF88723">
    <property type="entry name" value="PIN domain-like"/>
    <property type="match status" value="1"/>
</dbReference>
<dbReference type="KEGG" id="mgik:GO620_013840"/>
<dbReference type="Gene3D" id="3.40.50.1010">
    <property type="entry name" value="5'-nuclease"/>
    <property type="match status" value="1"/>
</dbReference>
<keyword evidence="3" id="KW-1185">Reference proteome</keyword>
<protein>
    <submittedName>
        <fullName evidence="2">Type II toxin-antitoxin system VapC family toxin</fullName>
    </submittedName>
</protein>
<dbReference type="InterPro" id="IPR002716">
    <property type="entry name" value="PIN_dom"/>
</dbReference>
<dbReference type="CDD" id="cd09874">
    <property type="entry name" value="PIN_MT3492-like"/>
    <property type="match status" value="1"/>
</dbReference>
<dbReference type="Pfam" id="PF01850">
    <property type="entry name" value="PIN"/>
    <property type="match status" value="1"/>
</dbReference>
<gene>
    <name evidence="2" type="ORF">GO620_013840</name>
</gene>
<organism evidence="2 3">
    <name type="scientific">Mucilaginibacter ginkgonis</name>
    <dbReference type="NCBI Taxonomy" id="2682091"/>
    <lineage>
        <taxon>Bacteria</taxon>
        <taxon>Pseudomonadati</taxon>
        <taxon>Bacteroidota</taxon>
        <taxon>Sphingobacteriia</taxon>
        <taxon>Sphingobacteriales</taxon>
        <taxon>Sphingobacteriaceae</taxon>
        <taxon>Mucilaginibacter</taxon>
    </lineage>
</organism>
<sequence>MNIYIDTSSLFKLYHEESGSDELLKYLEAVQSLNFFISAITPIEFTSTLYKKLRTKEIDLNTLQVLEDCFRTDIDKFQIVPISAGISQLTSQLFSRYGQRGLRSLDALQLCSSLLVKPIIDVVITSDNLLSSFFRSEGFEVFVC</sequence>
<dbReference type="AlphaFoldDB" id="A0A7T7F9G9"/>
<accession>A0A7T7F9G9</accession>
<reference evidence="2 3" key="1">
    <citation type="submission" date="2020-12" db="EMBL/GenBank/DDBJ databases">
        <title>HMF7856_wgs.fasta genome submission.</title>
        <authorList>
            <person name="Kang H."/>
            <person name="Kim H."/>
            <person name="Joh K."/>
        </authorList>
    </citation>
    <scope>NUCLEOTIDE SEQUENCE [LARGE SCALE GENOMIC DNA]</scope>
    <source>
        <strain evidence="2 3">HMF7856</strain>
    </source>
</reference>
<feature type="domain" description="PIN" evidence="1">
    <location>
        <begin position="3"/>
        <end position="127"/>
    </location>
</feature>
<dbReference type="InterPro" id="IPR029060">
    <property type="entry name" value="PIN-like_dom_sf"/>
</dbReference>
<evidence type="ECO:0000313" key="3">
    <source>
        <dbReference type="Proteomes" id="UP000429232"/>
    </source>
</evidence>